<dbReference type="Proteomes" id="UP000053240">
    <property type="component" value="Unassembled WGS sequence"/>
</dbReference>
<dbReference type="EMBL" id="KQ461073">
    <property type="protein sequence ID" value="KPJ09599.1"/>
    <property type="molecule type" value="Genomic_DNA"/>
</dbReference>
<reference evidence="1 2" key="1">
    <citation type="journal article" date="2015" name="Nat. Commun.">
        <title>Outbred genome sequencing and CRISPR/Cas9 gene editing in butterflies.</title>
        <authorList>
            <person name="Li X."/>
            <person name="Fan D."/>
            <person name="Zhang W."/>
            <person name="Liu G."/>
            <person name="Zhang L."/>
            <person name="Zhao L."/>
            <person name="Fang X."/>
            <person name="Chen L."/>
            <person name="Dong Y."/>
            <person name="Chen Y."/>
            <person name="Ding Y."/>
            <person name="Zhao R."/>
            <person name="Feng M."/>
            <person name="Zhu Y."/>
            <person name="Feng Y."/>
            <person name="Jiang X."/>
            <person name="Zhu D."/>
            <person name="Xiang H."/>
            <person name="Feng X."/>
            <person name="Li S."/>
            <person name="Wang J."/>
            <person name="Zhang G."/>
            <person name="Kronforst M.R."/>
            <person name="Wang W."/>
        </authorList>
    </citation>
    <scope>NUCLEOTIDE SEQUENCE [LARGE SCALE GENOMIC DNA]</scope>
    <source>
        <strain evidence="1">Ya'a_city_454_Pm</strain>
        <tissue evidence="1">Whole body</tissue>
    </source>
</reference>
<dbReference type="InParanoid" id="A0A194QWB9"/>
<evidence type="ECO:0000313" key="1">
    <source>
        <dbReference type="EMBL" id="KPJ09599.1"/>
    </source>
</evidence>
<evidence type="ECO:0000313" key="2">
    <source>
        <dbReference type="Proteomes" id="UP000053240"/>
    </source>
</evidence>
<sequence>MKSAAAVASVPDNTCAAVAHPICAAPPSWWIVSNAVAWFMIRAATVTLPIKLQQWKCRMRLKSDATMADHCDECNNGILEMMVATIDDHKVVTKS</sequence>
<organism evidence="1 2">
    <name type="scientific">Papilio machaon</name>
    <name type="common">Old World swallowtail butterfly</name>
    <dbReference type="NCBI Taxonomy" id="76193"/>
    <lineage>
        <taxon>Eukaryota</taxon>
        <taxon>Metazoa</taxon>
        <taxon>Ecdysozoa</taxon>
        <taxon>Arthropoda</taxon>
        <taxon>Hexapoda</taxon>
        <taxon>Insecta</taxon>
        <taxon>Pterygota</taxon>
        <taxon>Neoptera</taxon>
        <taxon>Endopterygota</taxon>
        <taxon>Lepidoptera</taxon>
        <taxon>Glossata</taxon>
        <taxon>Ditrysia</taxon>
        <taxon>Papilionoidea</taxon>
        <taxon>Papilionidae</taxon>
        <taxon>Papilioninae</taxon>
        <taxon>Papilio</taxon>
    </lineage>
</organism>
<name>A0A194QWB9_PAPMA</name>
<dbReference type="AlphaFoldDB" id="A0A194QWB9"/>
<keyword evidence="2" id="KW-1185">Reference proteome</keyword>
<gene>
    <name evidence="1" type="ORF">RR48_13233</name>
</gene>
<protein>
    <submittedName>
        <fullName evidence="1">Uncharacterized protein</fullName>
    </submittedName>
</protein>
<accession>A0A194QWB9</accession>
<proteinExistence type="predicted"/>